<feature type="transmembrane region" description="Helical" evidence="1">
    <location>
        <begin position="126"/>
        <end position="143"/>
    </location>
</feature>
<sequence length="348" mass="41757">MEKITVRQKTYYWVFRWSLIGFLVCNPFALLDYYTFWEHFWYNYIVTPVYGGIAEGNSFGEFVVAIQEIIGLPSWLVFLLGFLFCFYSLAVDKEKPLEHKGILLLFSVFLLYYFKFGSFPRMETRFVMPIVPFGLIISGLFWNKIKGNRWLMIGLLLVILSYNLICSFYVGKRFTEDPRMVAQEWVKTNIEKGSSIESSAYSPQFSKIPGVILTEQIMPDISGRKKKFSRLFKDNPWIMARLQWSTHIRWEKEDREEDTQWYNLERLKDRKPDYIAVNSRYYKRFIVRLKNDYPSLYKFFSDLLEENYPYHIVFDQESPKVPEWIYPKTIDFLQNRMVIFAKNDLTYN</sequence>
<dbReference type="Proteomes" id="UP000003959">
    <property type="component" value="Unassembled WGS sequence"/>
</dbReference>
<dbReference type="RefSeq" id="WP_008181950.1">
    <property type="nucleotide sequence ID" value="NZ_GL890845.1"/>
</dbReference>
<keyword evidence="1" id="KW-0812">Transmembrane</keyword>
<accession>F4XPE1</accession>
<feature type="transmembrane region" description="Helical" evidence="1">
    <location>
        <begin position="12"/>
        <end position="31"/>
    </location>
</feature>
<reference evidence="3" key="1">
    <citation type="journal article" date="2011" name="Proc. Natl. Acad. Sci. U.S.A.">
        <title>Genomic insights into the physiology and ecology of the marine filamentous cyanobacterium Lyngbya majuscula.</title>
        <authorList>
            <person name="Jones A.C."/>
            <person name="Monroe E.A."/>
            <person name="Podell S."/>
            <person name="Hess W.R."/>
            <person name="Klages S."/>
            <person name="Esquenazi E."/>
            <person name="Niessen S."/>
            <person name="Hoover H."/>
            <person name="Rothmann M."/>
            <person name="Lasken R.S."/>
            <person name="Yates J.R.III."/>
            <person name="Reinhardt R."/>
            <person name="Kube M."/>
            <person name="Burkart M.D."/>
            <person name="Allen E.E."/>
            <person name="Dorrestein P.C."/>
            <person name="Gerwick W.H."/>
            <person name="Gerwick L."/>
        </authorList>
    </citation>
    <scope>NUCLEOTIDE SEQUENCE [LARGE SCALE GENOMIC DNA]</scope>
    <source>
        <strain evidence="3">3L</strain>
    </source>
</reference>
<keyword evidence="3" id="KW-1185">Reference proteome</keyword>
<feature type="transmembrane region" description="Helical" evidence="1">
    <location>
        <begin position="150"/>
        <end position="170"/>
    </location>
</feature>
<name>F4XPE1_9CYAN</name>
<evidence type="ECO:0000313" key="2">
    <source>
        <dbReference type="EMBL" id="EGJ33548.1"/>
    </source>
</evidence>
<keyword evidence="1" id="KW-0472">Membrane</keyword>
<evidence type="ECO:0008006" key="4">
    <source>
        <dbReference type="Google" id="ProtNLM"/>
    </source>
</evidence>
<dbReference type="HOGENOM" id="CLU_796496_0_0_3"/>
<evidence type="ECO:0000313" key="3">
    <source>
        <dbReference type="Proteomes" id="UP000003959"/>
    </source>
</evidence>
<evidence type="ECO:0000256" key="1">
    <source>
        <dbReference type="SAM" id="Phobius"/>
    </source>
</evidence>
<feature type="transmembrane region" description="Helical" evidence="1">
    <location>
        <begin position="69"/>
        <end position="90"/>
    </location>
</feature>
<dbReference type="AlphaFoldDB" id="F4XPE1"/>
<keyword evidence="1" id="KW-1133">Transmembrane helix</keyword>
<proteinExistence type="predicted"/>
<feature type="transmembrane region" description="Helical" evidence="1">
    <location>
        <begin position="102"/>
        <end position="120"/>
    </location>
</feature>
<organism evidence="2 3">
    <name type="scientific">Moorena producens 3L</name>
    <dbReference type="NCBI Taxonomy" id="489825"/>
    <lineage>
        <taxon>Bacteria</taxon>
        <taxon>Bacillati</taxon>
        <taxon>Cyanobacteriota</taxon>
        <taxon>Cyanophyceae</taxon>
        <taxon>Coleofasciculales</taxon>
        <taxon>Coleofasciculaceae</taxon>
        <taxon>Moorena</taxon>
    </lineage>
</organism>
<dbReference type="EMBL" id="GL890845">
    <property type="protein sequence ID" value="EGJ33548.1"/>
    <property type="molecule type" value="Genomic_DNA"/>
</dbReference>
<gene>
    <name evidence="2" type="ORF">LYNGBM3L_30010</name>
</gene>
<protein>
    <recommendedName>
        <fullName evidence="4">Glycosyltransferase RgtA/B/C/D-like domain-containing protein</fullName>
    </recommendedName>
</protein>